<dbReference type="GO" id="GO:0071555">
    <property type="term" value="P:cell wall organization"/>
    <property type="evidence" value="ECO:0007669"/>
    <property type="project" value="UniProtKB-KW"/>
</dbReference>
<dbReference type="InterPro" id="IPR011095">
    <property type="entry name" value="Dala_Dala_lig_C"/>
</dbReference>
<comment type="cofactor">
    <cofactor evidence="1">
        <name>Mn(2+)</name>
        <dbReference type="ChEBI" id="CHEBI:29035"/>
    </cofactor>
</comment>
<dbReference type="HAMAP" id="MF_00047">
    <property type="entry name" value="Dala_Dala_lig"/>
    <property type="match status" value="1"/>
</dbReference>
<comment type="caution">
    <text evidence="16">The sequence shown here is derived from an EMBL/GenBank/DDBJ whole genome shotgun (WGS) entry which is preliminary data.</text>
</comment>
<dbReference type="Pfam" id="PF07478">
    <property type="entry name" value="Dala_Dala_lig_C"/>
    <property type="match status" value="1"/>
</dbReference>
<evidence type="ECO:0000256" key="8">
    <source>
        <dbReference type="ARBA" id="ARBA00022842"/>
    </source>
</evidence>
<comment type="subcellular location">
    <subcellularLocation>
        <location evidence="13">Cytoplasm</location>
    </subcellularLocation>
</comment>
<dbReference type="SUPFAM" id="SSF56059">
    <property type="entry name" value="Glutathione synthetase ATP-binding domain-like"/>
    <property type="match status" value="1"/>
</dbReference>
<evidence type="ECO:0000259" key="15">
    <source>
        <dbReference type="PROSITE" id="PS50975"/>
    </source>
</evidence>
<dbReference type="EMBL" id="DVOH01000058">
    <property type="protein sequence ID" value="HIV00897.1"/>
    <property type="molecule type" value="Genomic_DNA"/>
</dbReference>
<keyword evidence="9 13" id="KW-0133">Cell shape</keyword>
<evidence type="ECO:0000256" key="5">
    <source>
        <dbReference type="ARBA" id="ARBA00022723"/>
    </source>
</evidence>
<evidence type="ECO:0000313" key="16">
    <source>
        <dbReference type="EMBL" id="HIV00897.1"/>
    </source>
</evidence>
<sequence length="363" mass="38736">MKRNILVIFGGNSAEHDISVITGVEALNALPAKGYRAVPIYIRDGVWYTGSRLFEIKSYLRFDPGQYKQAGLFGGVLYEKKKRGKAEAICRPDCALLATHGGDGENGSLQGLLEMNGIPHTASGVIESAVCMDKAVAKAVLQSAGVRVVEGKSAGASEAVAAFEEFPGYPMIVKPATQGSSIGISTATDRKSLEEAVELAGVYAPRILAERALQGFVEINSGVLFDGKECLVSAPEKPVSAGEFLSFGDKYLGGVKEGGRREFPAAIDDALKAEIAGTSEAVVRVLGLFGVVRLDYMIEKGVVYLNEINTIPGSLAHYLFPQWSYGEFLTRLIEAGIARGVPQAPQFPSKVLEGLGEGYRKLK</sequence>
<keyword evidence="13" id="KW-0963">Cytoplasm</keyword>
<dbReference type="InterPro" id="IPR011127">
    <property type="entry name" value="Dala_Dala_lig_N"/>
</dbReference>
<dbReference type="SUPFAM" id="SSF52440">
    <property type="entry name" value="PreATP-grasp domain"/>
    <property type="match status" value="1"/>
</dbReference>
<dbReference type="GO" id="GO:0005829">
    <property type="term" value="C:cytosol"/>
    <property type="evidence" value="ECO:0007669"/>
    <property type="project" value="TreeGrafter"/>
</dbReference>
<keyword evidence="11" id="KW-0464">Manganese</keyword>
<keyword evidence="6 14" id="KW-0547">Nucleotide-binding</keyword>
<evidence type="ECO:0000256" key="1">
    <source>
        <dbReference type="ARBA" id="ARBA00001936"/>
    </source>
</evidence>
<keyword evidence="5" id="KW-0479">Metal-binding</keyword>
<comment type="function">
    <text evidence="13">Cell wall formation.</text>
</comment>
<evidence type="ECO:0000256" key="6">
    <source>
        <dbReference type="ARBA" id="ARBA00022741"/>
    </source>
</evidence>
<dbReference type="Proteomes" id="UP000886891">
    <property type="component" value="Unassembled WGS sequence"/>
</dbReference>
<reference evidence="16" key="1">
    <citation type="submission" date="2020-10" db="EMBL/GenBank/DDBJ databases">
        <authorList>
            <person name="Gilroy R."/>
        </authorList>
    </citation>
    <scope>NUCLEOTIDE SEQUENCE</scope>
    <source>
        <strain evidence="16">23406</strain>
    </source>
</reference>
<evidence type="ECO:0000256" key="4">
    <source>
        <dbReference type="ARBA" id="ARBA00022598"/>
    </source>
</evidence>
<dbReference type="EC" id="6.3.2.4" evidence="13"/>
<keyword evidence="12 13" id="KW-0961">Cell wall biogenesis/degradation</keyword>
<reference evidence="16" key="2">
    <citation type="journal article" date="2021" name="PeerJ">
        <title>Extensive microbial diversity within the chicken gut microbiome revealed by metagenomics and culture.</title>
        <authorList>
            <person name="Gilroy R."/>
            <person name="Ravi A."/>
            <person name="Getino M."/>
            <person name="Pursley I."/>
            <person name="Horton D.L."/>
            <person name="Alikhan N.F."/>
            <person name="Baker D."/>
            <person name="Gharbi K."/>
            <person name="Hall N."/>
            <person name="Watson M."/>
            <person name="Adriaenssens E.M."/>
            <person name="Foster-Nyarko E."/>
            <person name="Jarju S."/>
            <person name="Secka A."/>
            <person name="Antonio M."/>
            <person name="Oren A."/>
            <person name="Chaudhuri R.R."/>
            <person name="La Ragione R."/>
            <person name="Hildebrand F."/>
            <person name="Pallen M.J."/>
        </authorList>
    </citation>
    <scope>NUCLEOTIDE SEQUENCE</scope>
    <source>
        <strain evidence="16">23406</strain>
    </source>
</reference>
<comment type="cofactor">
    <cofactor evidence="2">
        <name>Mg(2+)</name>
        <dbReference type="ChEBI" id="CHEBI:18420"/>
    </cofactor>
</comment>
<dbReference type="GO" id="GO:0009252">
    <property type="term" value="P:peptidoglycan biosynthetic process"/>
    <property type="evidence" value="ECO:0007669"/>
    <property type="project" value="UniProtKB-UniRule"/>
</dbReference>
<evidence type="ECO:0000313" key="17">
    <source>
        <dbReference type="Proteomes" id="UP000886891"/>
    </source>
</evidence>
<evidence type="ECO:0000256" key="2">
    <source>
        <dbReference type="ARBA" id="ARBA00001946"/>
    </source>
</evidence>
<name>A0A9D1SYG8_9FIRM</name>
<dbReference type="Gene3D" id="3.40.50.20">
    <property type="match status" value="1"/>
</dbReference>
<keyword evidence="10 13" id="KW-0573">Peptidoglycan synthesis</keyword>
<dbReference type="Pfam" id="PF01820">
    <property type="entry name" value="Dala_Dala_lig_N"/>
    <property type="match status" value="1"/>
</dbReference>
<dbReference type="PANTHER" id="PTHR23132">
    <property type="entry name" value="D-ALANINE--D-ALANINE LIGASE"/>
    <property type="match status" value="1"/>
</dbReference>
<comment type="pathway">
    <text evidence="13">Cell wall biogenesis; peptidoglycan biosynthesis.</text>
</comment>
<dbReference type="GO" id="GO:0046872">
    <property type="term" value="F:metal ion binding"/>
    <property type="evidence" value="ECO:0007669"/>
    <property type="project" value="UniProtKB-KW"/>
</dbReference>
<dbReference type="AlphaFoldDB" id="A0A9D1SYG8"/>
<dbReference type="InterPro" id="IPR011761">
    <property type="entry name" value="ATP-grasp"/>
</dbReference>
<dbReference type="PANTHER" id="PTHR23132:SF25">
    <property type="entry name" value="D-ALANINE--D-ALANINE LIGASE A"/>
    <property type="match status" value="1"/>
</dbReference>
<evidence type="ECO:0000256" key="11">
    <source>
        <dbReference type="ARBA" id="ARBA00023211"/>
    </source>
</evidence>
<keyword evidence="7 14" id="KW-0067">ATP-binding</keyword>
<keyword evidence="8" id="KW-0460">Magnesium</keyword>
<dbReference type="GO" id="GO:0008360">
    <property type="term" value="P:regulation of cell shape"/>
    <property type="evidence" value="ECO:0007669"/>
    <property type="project" value="UniProtKB-KW"/>
</dbReference>
<accession>A0A9D1SYG8</accession>
<dbReference type="Gene3D" id="3.30.470.20">
    <property type="entry name" value="ATP-grasp fold, B domain"/>
    <property type="match status" value="1"/>
</dbReference>
<evidence type="ECO:0000256" key="10">
    <source>
        <dbReference type="ARBA" id="ARBA00022984"/>
    </source>
</evidence>
<evidence type="ECO:0000256" key="14">
    <source>
        <dbReference type="PROSITE-ProRule" id="PRU00409"/>
    </source>
</evidence>
<comment type="similarity">
    <text evidence="3 13">Belongs to the D-alanine--D-alanine ligase family.</text>
</comment>
<comment type="catalytic activity">
    <reaction evidence="13">
        <text>2 D-alanine + ATP = D-alanyl-D-alanine + ADP + phosphate + H(+)</text>
        <dbReference type="Rhea" id="RHEA:11224"/>
        <dbReference type="ChEBI" id="CHEBI:15378"/>
        <dbReference type="ChEBI" id="CHEBI:30616"/>
        <dbReference type="ChEBI" id="CHEBI:43474"/>
        <dbReference type="ChEBI" id="CHEBI:57416"/>
        <dbReference type="ChEBI" id="CHEBI:57822"/>
        <dbReference type="ChEBI" id="CHEBI:456216"/>
        <dbReference type="EC" id="6.3.2.4"/>
    </reaction>
</comment>
<dbReference type="InterPro" id="IPR005905">
    <property type="entry name" value="D_ala_D_ala"/>
</dbReference>
<dbReference type="PROSITE" id="PS50975">
    <property type="entry name" value="ATP_GRASP"/>
    <property type="match status" value="1"/>
</dbReference>
<dbReference type="PROSITE" id="PS00844">
    <property type="entry name" value="DALA_DALA_LIGASE_2"/>
    <property type="match status" value="1"/>
</dbReference>
<evidence type="ECO:0000256" key="9">
    <source>
        <dbReference type="ARBA" id="ARBA00022960"/>
    </source>
</evidence>
<proteinExistence type="inferred from homology"/>
<dbReference type="Gene3D" id="3.30.1490.20">
    <property type="entry name" value="ATP-grasp fold, A domain"/>
    <property type="match status" value="1"/>
</dbReference>
<evidence type="ECO:0000256" key="12">
    <source>
        <dbReference type="ARBA" id="ARBA00023316"/>
    </source>
</evidence>
<dbReference type="PROSITE" id="PS00843">
    <property type="entry name" value="DALA_DALA_LIGASE_1"/>
    <property type="match status" value="1"/>
</dbReference>
<evidence type="ECO:0000256" key="7">
    <source>
        <dbReference type="ARBA" id="ARBA00022840"/>
    </source>
</evidence>
<gene>
    <name evidence="13" type="primary">ddl</name>
    <name evidence="16" type="ORF">IAB14_07290</name>
</gene>
<organism evidence="16 17">
    <name type="scientific">Candidatus Stercoripulliclostridium merdipullorum</name>
    <dbReference type="NCBI Taxonomy" id="2840952"/>
    <lineage>
        <taxon>Bacteria</taxon>
        <taxon>Bacillati</taxon>
        <taxon>Bacillota</taxon>
        <taxon>Clostridia</taxon>
        <taxon>Eubacteriales</taxon>
        <taxon>Candidatus Stercoripulliclostridium</taxon>
    </lineage>
</organism>
<dbReference type="GO" id="GO:0008716">
    <property type="term" value="F:D-alanine-D-alanine ligase activity"/>
    <property type="evidence" value="ECO:0007669"/>
    <property type="project" value="UniProtKB-UniRule"/>
</dbReference>
<feature type="domain" description="ATP-grasp" evidence="15">
    <location>
        <begin position="138"/>
        <end position="338"/>
    </location>
</feature>
<evidence type="ECO:0000256" key="13">
    <source>
        <dbReference type="HAMAP-Rule" id="MF_00047"/>
    </source>
</evidence>
<keyword evidence="4 13" id="KW-0436">Ligase</keyword>
<evidence type="ECO:0000256" key="3">
    <source>
        <dbReference type="ARBA" id="ARBA00010871"/>
    </source>
</evidence>
<dbReference type="InterPro" id="IPR016185">
    <property type="entry name" value="PreATP-grasp_dom_sf"/>
</dbReference>
<dbReference type="InterPro" id="IPR013815">
    <property type="entry name" value="ATP_grasp_subdomain_1"/>
</dbReference>
<dbReference type="InterPro" id="IPR000291">
    <property type="entry name" value="D-Ala_lig_Van_CS"/>
</dbReference>
<dbReference type="GO" id="GO:0005524">
    <property type="term" value="F:ATP binding"/>
    <property type="evidence" value="ECO:0007669"/>
    <property type="project" value="UniProtKB-UniRule"/>
</dbReference>
<protein>
    <recommendedName>
        <fullName evidence="13">D-alanine--D-alanine ligase</fullName>
        <ecNumber evidence="13">6.3.2.4</ecNumber>
    </recommendedName>
    <alternativeName>
        <fullName evidence="13">D-Ala-D-Ala ligase</fullName>
    </alternativeName>
    <alternativeName>
        <fullName evidence="13">D-alanylalanine synthetase</fullName>
    </alternativeName>
</protein>